<dbReference type="SMART" id="SM01248">
    <property type="entry name" value="KaiB"/>
    <property type="match status" value="1"/>
</dbReference>
<dbReference type="HOGENOM" id="CLU_144073_1_1_3"/>
<dbReference type="STRING" id="497965.Cyan7822_3572"/>
<organism evidence="2 3">
    <name type="scientific">Gloeothece verrucosa (strain PCC 7822)</name>
    <name type="common">Cyanothece sp. (strain PCC 7822)</name>
    <dbReference type="NCBI Taxonomy" id="497965"/>
    <lineage>
        <taxon>Bacteria</taxon>
        <taxon>Bacillati</taxon>
        <taxon>Cyanobacteriota</taxon>
        <taxon>Cyanophyceae</taxon>
        <taxon>Oscillatoriophycideae</taxon>
        <taxon>Chroococcales</taxon>
        <taxon>Aphanothecaceae</taxon>
        <taxon>Gloeothece</taxon>
        <taxon>Gloeothece verrucosa</taxon>
    </lineage>
</organism>
<dbReference type="Gene3D" id="3.40.30.10">
    <property type="entry name" value="Glutaredoxin"/>
    <property type="match status" value="1"/>
</dbReference>
<keyword evidence="3" id="KW-1185">Reference proteome</keyword>
<dbReference type="RefSeq" id="WP_013323582.1">
    <property type="nucleotide sequence ID" value="NC_014501.1"/>
</dbReference>
<reference evidence="3" key="1">
    <citation type="journal article" date="2011" name="MBio">
        <title>Novel metabolic attributes of the genus Cyanothece, comprising a group of unicellular nitrogen-fixing Cyanobacteria.</title>
        <authorList>
            <person name="Bandyopadhyay A."/>
            <person name="Elvitigala T."/>
            <person name="Welsh E."/>
            <person name="Stockel J."/>
            <person name="Liberton M."/>
            <person name="Min H."/>
            <person name="Sherman L.A."/>
            <person name="Pakrasi H.B."/>
        </authorList>
    </citation>
    <scope>NUCLEOTIDE SEQUENCE [LARGE SCALE GENOMIC DNA]</scope>
    <source>
        <strain evidence="3">PCC 7822</strain>
    </source>
</reference>
<dbReference type="Proteomes" id="UP000008206">
    <property type="component" value="Chromosome"/>
</dbReference>
<gene>
    <name evidence="2" type="ordered locus">Cyan7822_3572</name>
</gene>
<dbReference type="SUPFAM" id="SSF52833">
    <property type="entry name" value="Thioredoxin-like"/>
    <property type="match status" value="1"/>
</dbReference>
<dbReference type="AlphaFoldDB" id="E0UG12"/>
<name>E0UG12_GLOV7</name>
<evidence type="ECO:0000313" key="2">
    <source>
        <dbReference type="EMBL" id="ADN15513.1"/>
    </source>
</evidence>
<dbReference type="Pfam" id="PF07689">
    <property type="entry name" value="KaiB"/>
    <property type="match status" value="1"/>
</dbReference>
<sequence>MVNEKDDSLEKSSTAKFEEAVAEKDDRYYSLRLYIAGTTPQSIKALNNIQKICQEYLAGRYELEVIDVYQQPNLVAPQNIVAIPTLIKELPLPLQRLIGNMSNIEKVLVGLDIKHKDYIP</sequence>
<dbReference type="CDD" id="cd02978">
    <property type="entry name" value="KaiB_like"/>
    <property type="match status" value="1"/>
</dbReference>
<evidence type="ECO:0000259" key="1">
    <source>
        <dbReference type="SMART" id="SM01248"/>
    </source>
</evidence>
<dbReference type="PANTHER" id="PTHR41709:SF2">
    <property type="entry name" value="CIRCADIAN CLOCK PROTEIN KAIB2"/>
    <property type="match status" value="1"/>
</dbReference>
<dbReference type="eggNOG" id="COG4251">
    <property type="taxonomic scope" value="Bacteria"/>
</dbReference>
<dbReference type="EMBL" id="CP002198">
    <property type="protein sequence ID" value="ADN15513.1"/>
    <property type="molecule type" value="Genomic_DNA"/>
</dbReference>
<evidence type="ECO:0000313" key="3">
    <source>
        <dbReference type="Proteomes" id="UP000008206"/>
    </source>
</evidence>
<dbReference type="InterPro" id="IPR039022">
    <property type="entry name" value="KaiB-like"/>
</dbReference>
<dbReference type="KEGG" id="cyj:Cyan7822_3572"/>
<dbReference type="OrthoDB" id="5458519at2"/>
<dbReference type="PANTHER" id="PTHR41709">
    <property type="entry name" value="KAIB-LIKE PROTEIN 1"/>
    <property type="match status" value="1"/>
</dbReference>
<protein>
    <submittedName>
        <fullName evidence="2">KaiB domain protein</fullName>
    </submittedName>
</protein>
<dbReference type="InterPro" id="IPR036249">
    <property type="entry name" value="Thioredoxin-like_sf"/>
</dbReference>
<feature type="domain" description="KaiB" evidence="1">
    <location>
        <begin position="32"/>
        <end position="113"/>
    </location>
</feature>
<accession>E0UG12</accession>
<dbReference type="GO" id="GO:0048511">
    <property type="term" value="P:rhythmic process"/>
    <property type="evidence" value="ECO:0007669"/>
    <property type="project" value="InterPro"/>
</dbReference>
<dbReference type="InterPro" id="IPR011649">
    <property type="entry name" value="KaiB_domain"/>
</dbReference>
<proteinExistence type="predicted"/>